<sequence>MCSENSRCSNLATVDDRASRRVPPTKARNAASGPRRTAADDRVSRHVLHAEFEFVTYRHLLTTALTLAVWLSKYFFSDIFFYTLVKHTVVNSTIEPSEKGVAQLLAHGDASPHRTHYYLWTVYIYSIAWRRELHQKLTLQSVPTLNHVVTDPYSVCSGSKVNVKDKATSRHSVADEVEPSVKFIFIKSPVEKSIATDKRADFETGFGFPHYVGMGGELEWAPRKENANGRAGKMKKQQMIRDIERKHFYCCPILEGAAKLAMFICLLVCLDSEASKKGRRMITRGQEEREKYEAGG</sequence>
<accession>A0A4C1VK50</accession>
<name>A0A4C1VK50_EUMVA</name>
<dbReference type="AlphaFoldDB" id="A0A4C1VK50"/>
<dbReference type="EMBL" id="BGZK01000352">
    <property type="protein sequence ID" value="GBP38677.1"/>
    <property type="molecule type" value="Genomic_DNA"/>
</dbReference>
<protein>
    <submittedName>
        <fullName evidence="2">Uncharacterized protein</fullName>
    </submittedName>
</protein>
<evidence type="ECO:0000256" key="1">
    <source>
        <dbReference type="SAM" id="MobiDB-lite"/>
    </source>
</evidence>
<gene>
    <name evidence="2" type="ORF">EVAR_27865_1</name>
</gene>
<dbReference type="Proteomes" id="UP000299102">
    <property type="component" value="Unassembled WGS sequence"/>
</dbReference>
<feature type="region of interest" description="Disordered" evidence="1">
    <location>
        <begin position="15"/>
        <end position="38"/>
    </location>
</feature>
<organism evidence="2 3">
    <name type="scientific">Eumeta variegata</name>
    <name type="common">Bagworm moth</name>
    <name type="synonym">Eumeta japonica</name>
    <dbReference type="NCBI Taxonomy" id="151549"/>
    <lineage>
        <taxon>Eukaryota</taxon>
        <taxon>Metazoa</taxon>
        <taxon>Ecdysozoa</taxon>
        <taxon>Arthropoda</taxon>
        <taxon>Hexapoda</taxon>
        <taxon>Insecta</taxon>
        <taxon>Pterygota</taxon>
        <taxon>Neoptera</taxon>
        <taxon>Endopterygota</taxon>
        <taxon>Lepidoptera</taxon>
        <taxon>Glossata</taxon>
        <taxon>Ditrysia</taxon>
        <taxon>Tineoidea</taxon>
        <taxon>Psychidae</taxon>
        <taxon>Oiketicinae</taxon>
        <taxon>Eumeta</taxon>
    </lineage>
</organism>
<evidence type="ECO:0000313" key="2">
    <source>
        <dbReference type="EMBL" id="GBP38677.1"/>
    </source>
</evidence>
<reference evidence="2 3" key="1">
    <citation type="journal article" date="2019" name="Commun. Biol.">
        <title>The bagworm genome reveals a unique fibroin gene that provides high tensile strength.</title>
        <authorList>
            <person name="Kono N."/>
            <person name="Nakamura H."/>
            <person name="Ohtoshi R."/>
            <person name="Tomita M."/>
            <person name="Numata K."/>
            <person name="Arakawa K."/>
        </authorList>
    </citation>
    <scope>NUCLEOTIDE SEQUENCE [LARGE SCALE GENOMIC DNA]</scope>
</reference>
<keyword evidence="3" id="KW-1185">Reference proteome</keyword>
<comment type="caution">
    <text evidence="2">The sequence shown here is derived from an EMBL/GenBank/DDBJ whole genome shotgun (WGS) entry which is preliminary data.</text>
</comment>
<proteinExistence type="predicted"/>
<evidence type="ECO:0000313" key="3">
    <source>
        <dbReference type="Proteomes" id="UP000299102"/>
    </source>
</evidence>